<evidence type="ECO:0000313" key="3">
    <source>
        <dbReference type="Proteomes" id="UP000475666"/>
    </source>
</evidence>
<dbReference type="EMBL" id="JAAGMQ010000607">
    <property type="protein sequence ID" value="NEC35525.1"/>
    <property type="molecule type" value="Genomic_DNA"/>
</dbReference>
<comment type="caution">
    <text evidence="2">The sequence shown here is derived from an EMBL/GenBank/DDBJ whole genome shotgun (WGS) entry which is preliminary data.</text>
</comment>
<gene>
    <name evidence="2" type="ORF">G3I66_20490</name>
</gene>
<organism evidence="2 3">
    <name type="scientific">Streptomyces rubrogriseus</name>
    <dbReference type="NCBI Taxonomy" id="194673"/>
    <lineage>
        <taxon>Bacteria</taxon>
        <taxon>Bacillati</taxon>
        <taxon>Actinomycetota</taxon>
        <taxon>Actinomycetes</taxon>
        <taxon>Kitasatosporales</taxon>
        <taxon>Streptomycetaceae</taxon>
        <taxon>Streptomyces</taxon>
        <taxon>Streptomyces violaceoruber group</taxon>
    </lineage>
</organism>
<evidence type="ECO:0000256" key="1">
    <source>
        <dbReference type="SAM" id="MobiDB-lite"/>
    </source>
</evidence>
<reference evidence="2 3" key="1">
    <citation type="submission" date="2020-01" db="EMBL/GenBank/DDBJ databases">
        <title>Insect and environment-associated Actinomycetes.</title>
        <authorList>
            <person name="Currrie C."/>
            <person name="Chevrette M."/>
            <person name="Carlson C."/>
            <person name="Stubbendieck R."/>
            <person name="Wendt-Pienkowski E."/>
        </authorList>
    </citation>
    <scope>NUCLEOTIDE SEQUENCE [LARGE SCALE GENOMIC DNA]</scope>
    <source>
        <strain evidence="2 3">SID7739</strain>
    </source>
</reference>
<sequence length="167" mass="18359">MSMTNIEPTHRAEPPSESEGEQMEAAFQAALEQLPPNTGLSHAVRERARALFEVGWISGVRTGHTGPALAGVPLPPETFSAALVSLAARSTDSGPSIGQLVSYHGSQERAWGRYWVTGIDRQFSRWGREYVLYRLSDYRSGVFVTALSGVHAESVTALPQYWQRRTS</sequence>
<dbReference type="Proteomes" id="UP000475666">
    <property type="component" value="Unassembled WGS sequence"/>
</dbReference>
<feature type="region of interest" description="Disordered" evidence="1">
    <location>
        <begin position="1"/>
        <end position="23"/>
    </location>
</feature>
<protein>
    <submittedName>
        <fullName evidence="2">Uncharacterized protein</fullName>
    </submittedName>
</protein>
<proteinExistence type="predicted"/>
<accession>A0A6G3TGE9</accession>
<name>A0A6G3TGE9_9ACTN</name>
<evidence type="ECO:0000313" key="2">
    <source>
        <dbReference type="EMBL" id="NEC35525.1"/>
    </source>
</evidence>
<dbReference type="RefSeq" id="WP_164276488.1">
    <property type="nucleotide sequence ID" value="NZ_JAAGMQ010000607.1"/>
</dbReference>
<dbReference type="AlphaFoldDB" id="A0A6G3TGE9"/>